<comment type="similarity">
    <text evidence="1">Belongs to the HIBADH-related family.</text>
</comment>
<evidence type="ECO:0000259" key="6">
    <source>
        <dbReference type="Pfam" id="PF14833"/>
    </source>
</evidence>
<gene>
    <name evidence="7" type="ordered locus">Cagg_0261</name>
</gene>
<dbReference type="GO" id="GO:0050661">
    <property type="term" value="F:NADP binding"/>
    <property type="evidence" value="ECO:0007669"/>
    <property type="project" value="InterPro"/>
</dbReference>
<dbReference type="InterPro" id="IPR006115">
    <property type="entry name" value="6PGDH_NADP-bd"/>
</dbReference>
<dbReference type="InterPro" id="IPR015815">
    <property type="entry name" value="HIBADH-related"/>
</dbReference>
<accession>B8GD09</accession>
<dbReference type="PRINTS" id="PR00076">
    <property type="entry name" value="6PGDHDRGNASE"/>
</dbReference>
<dbReference type="HOGENOM" id="CLU_035117_1_0_0"/>
<dbReference type="eggNOG" id="COG2084">
    <property type="taxonomic scope" value="Bacteria"/>
</dbReference>
<dbReference type="SUPFAM" id="SSF48179">
    <property type="entry name" value="6-phosphogluconate dehydrogenase C-terminal domain-like"/>
    <property type="match status" value="1"/>
</dbReference>
<keyword evidence="8" id="KW-1185">Reference proteome</keyword>
<evidence type="ECO:0000256" key="2">
    <source>
        <dbReference type="ARBA" id="ARBA00023002"/>
    </source>
</evidence>
<dbReference type="InterPro" id="IPR036291">
    <property type="entry name" value="NAD(P)-bd_dom_sf"/>
</dbReference>
<feature type="active site" evidence="4">
    <location>
        <position position="172"/>
    </location>
</feature>
<dbReference type="GO" id="GO:0016054">
    <property type="term" value="P:organic acid catabolic process"/>
    <property type="evidence" value="ECO:0007669"/>
    <property type="project" value="UniProtKB-ARBA"/>
</dbReference>
<dbReference type="GO" id="GO:0051287">
    <property type="term" value="F:NAD binding"/>
    <property type="evidence" value="ECO:0007669"/>
    <property type="project" value="InterPro"/>
</dbReference>
<dbReference type="Gene3D" id="3.40.50.720">
    <property type="entry name" value="NAD(P)-binding Rossmann-like Domain"/>
    <property type="match status" value="1"/>
</dbReference>
<proteinExistence type="inferred from homology"/>
<protein>
    <submittedName>
        <fullName evidence="7">6-phosphogluconate dehydrogenase NAD-binding</fullName>
    </submittedName>
</protein>
<evidence type="ECO:0000256" key="4">
    <source>
        <dbReference type="PIRSR" id="PIRSR000103-1"/>
    </source>
</evidence>
<sequence length="305" mass="31486">MTERIGFIGLGIMGRGMAANILRAGFPLTVWNRTPGRADEFIAAGAQLATSPADLAARSDIVISCVSDTPDVEAVLFGPQGAIEGARAGMLMIDMSTISPQGAQQFAARLAERGIGFLDAPVSGGSEGAARGTLSIMVGGPADLVERAMPILQAMGKTITHVGGHGAGQTVKLVNQILVVGTMLAISEAFVFAQASGVDLEKALTAVSGGAAGSWMLSNRGPQVIRRDWRPGFTIDLQQKDLRLVLAAADAVGAPMLVTSTVFHLYRTLQAAGLGHEGNHALIKALERLAGIEVGHPPHSGPDQG</sequence>
<evidence type="ECO:0000313" key="8">
    <source>
        <dbReference type="Proteomes" id="UP000002508"/>
    </source>
</evidence>
<evidence type="ECO:0000256" key="3">
    <source>
        <dbReference type="ARBA" id="ARBA00023027"/>
    </source>
</evidence>
<evidence type="ECO:0000256" key="1">
    <source>
        <dbReference type="ARBA" id="ARBA00009080"/>
    </source>
</evidence>
<dbReference type="EMBL" id="CP001337">
    <property type="protein sequence ID" value="ACL23209.1"/>
    <property type="molecule type" value="Genomic_DNA"/>
</dbReference>
<dbReference type="OrthoDB" id="9786703at2"/>
<evidence type="ECO:0000313" key="7">
    <source>
        <dbReference type="EMBL" id="ACL23209.1"/>
    </source>
</evidence>
<reference evidence="7" key="1">
    <citation type="submission" date="2008-12" db="EMBL/GenBank/DDBJ databases">
        <title>Complete sequence of Chloroflexus aggregans DSM 9485.</title>
        <authorList>
            <consortium name="US DOE Joint Genome Institute"/>
            <person name="Lucas S."/>
            <person name="Copeland A."/>
            <person name="Lapidus A."/>
            <person name="Glavina del Rio T."/>
            <person name="Dalin E."/>
            <person name="Tice H."/>
            <person name="Pitluck S."/>
            <person name="Foster B."/>
            <person name="Larimer F."/>
            <person name="Land M."/>
            <person name="Hauser L."/>
            <person name="Kyrpides N."/>
            <person name="Mikhailova N."/>
            <person name="Bryant D."/>
            <person name="Richardson P."/>
        </authorList>
    </citation>
    <scope>NUCLEOTIDE SEQUENCE</scope>
    <source>
        <strain evidence="7">DSM 9485</strain>
    </source>
</reference>
<dbReference type="InterPro" id="IPR008927">
    <property type="entry name" value="6-PGluconate_DH-like_C_sf"/>
</dbReference>
<evidence type="ECO:0000259" key="5">
    <source>
        <dbReference type="Pfam" id="PF03446"/>
    </source>
</evidence>
<dbReference type="Pfam" id="PF03446">
    <property type="entry name" value="NAD_binding_2"/>
    <property type="match status" value="1"/>
</dbReference>
<dbReference type="PROSITE" id="PS00895">
    <property type="entry name" value="3_HYDROXYISOBUT_DH"/>
    <property type="match status" value="1"/>
</dbReference>
<dbReference type="Pfam" id="PF14833">
    <property type="entry name" value="NAD_binding_11"/>
    <property type="match status" value="1"/>
</dbReference>
<dbReference type="AlphaFoldDB" id="B8GD09"/>
<dbReference type="PIRSF" id="PIRSF000103">
    <property type="entry name" value="HIBADH"/>
    <property type="match status" value="1"/>
</dbReference>
<dbReference type="InterPro" id="IPR002204">
    <property type="entry name" value="3-OH-isobutyrate_DH-rel_CS"/>
</dbReference>
<dbReference type="PANTHER" id="PTHR43060:SF15">
    <property type="entry name" value="3-HYDROXYISOBUTYRATE DEHYDROGENASE-LIKE 1, MITOCHONDRIAL-RELATED"/>
    <property type="match status" value="1"/>
</dbReference>
<organism evidence="7 8">
    <name type="scientific">Chloroflexus aggregans (strain MD-66 / DSM 9485)</name>
    <dbReference type="NCBI Taxonomy" id="326427"/>
    <lineage>
        <taxon>Bacteria</taxon>
        <taxon>Bacillati</taxon>
        <taxon>Chloroflexota</taxon>
        <taxon>Chloroflexia</taxon>
        <taxon>Chloroflexales</taxon>
        <taxon>Chloroflexineae</taxon>
        <taxon>Chloroflexaceae</taxon>
        <taxon>Chloroflexus</taxon>
    </lineage>
</organism>
<dbReference type="Proteomes" id="UP000002508">
    <property type="component" value="Chromosome"/>
</dbReference>
<dbReference type="SUPFAM" id="SSF51735">
    <property type="entry name" value="NAD(P)-binding Rossmann-fold domains"/>
    <property type="match status" value="1"/>
</dbReference>
<dbReference type="STRING" id="326427.Cagg_0261"/>
<dbReference type="InterPro" id="IPR006183">
    <property type="entry name" value="Pgluconate_DH"/>
</dbReference>
<dbReference type="KEGG" id="cag:Cagg_0261"/>
<dbReference type="InterPro" id="IPR013328">
    <property type="entry name" value="6PGD_dom2"/>
</dbReference>
<dbReference type="RefSeq" id="WP_012615575.1">
    <property type="nucleotide sequence ID" value="NC_011831.1"/>
</dbReference>
<feature type="domain" description="3-hydroxyisobutyrate dehydrogenase-like NAD-binding" evidence="6">
    <location>
        <begin position="166"/>
        <end position="286"/>
    </location>
</feature>
<keyword evidence="2" id="KW-0560">Oxidoreductase</keyword>
<name>B8GD09_CHLAD</name>
<dbReference type="GO" id="GO:0004616">
    <property type="term" value="F:phosphogluconate dehydrogenase (decarboxylating) activity"/>
    <property type="evidence" value="ECO:0007669"/>
    <property type="project" value="InterPro"/>
</dbReference>
<dbReference type="Gene3D" id="1.10.1040.10">
    <property type="entry name" value="N-(1-d-carboxylethyl)-l-norvaline Dehydrogenase, domain 2"/>
    <property type="match status" value="1"/>
</dbReference>
<keyword evidence="3" id="KW-0520">NAD</keyword>
<feature type="domain" description="6-phosphogluconate dehydrogenase NADP-binding" evidence="5">
    <location>
        <begin position="4"/>
        <end position="163"/>
    </location>
</feature>
<dbReference type="PANTHER" id="PTHR43060">
    <property type="entry name" value="3-HYDROXYISOBUTYRATE DEHYDROGENASE-LIKE 1, MITOCHONDRIAL-RELATED"/>
    <property type="match status" value="1"/>
</dbReference>
<dbReference type="InterPro" id="IPR029154">
    <property type="entry name" value="HIBADH-like_NADP-bd"/>
</dbReference>